<keyword evidence="7" id="KW-0472">Membrane</keyword>
<dbReference type="SMART" id="SM00220">
    <property type="entry name" value="S_TKc"/>
    <property type="match status" value="1"/>
</dbReference>
<dbReference type="PANTHER" id="PTHR43289">
    <property type="entry name" value="MITOGEN-ACTIVATED PROTEIN KINASE KINASE KINASE 20-RELATED"/>
    <property type="match status" value="1"/>
</dbReference>
<dbReference type="InterPro" id="IPR017441">
    <property type="entry name" value="Protein_kinase_ATP_BS"/>
</dbReference>
<protein>
    <submittedName>
        <fullName evidence="9">Protein kinase</fullName>
    </submittedName>
</protein>
<feature type="region of interest" description="Disordered" evidence="6">
    <location>
        <begin position="318"/>
        <end position="366"/>
    </location>
</feature>
<dbReference type="InterPro" id="IPR000719">
    <property type="entry name" value="Prot_kinase_dom"/>
</dbReference>
<accession>A0ABU2JUH3</accession>
<dbReference type="SUPFAM" id="SSF50998">
    <property type="entry name" value="Quinoprotein alcohol dehydrogenase-like"/>
    <property type="match status" value="1"/>
</dbReference>
<feature type="compositionally biased region" description="Gly residues" evidence="6">
    <location>
        <begin position="395"/>
        <end position="413"/>
    </location>
</feature>
<evidence type="ECO:0000313" key="10">
    <source>
        <dbReference type="Proteomes" id="UP001183410"/>
    </source>
</evidence>
<dbReference type="PROSITE" id="PS00107">
    <property type="entry name" value="PROTEIN_KINASE_ATP"/>
    <property type="match status" value="1"/>
</dbReference>
<dbReference type="InterPro" id="IPR002372">
    <property type="entry name" value="PQQ_rpt_dom"/>
</dbReference>
<dbReference type="Pfam" id="PF00069">
    <property type="entry name" value="Pkinase"/>
    <property type="match status" value="1"/>
</dbReference>
<keyword evidence="2 5" id="KW-0547">Nucleotide-binding</keyword>
<dbReference type="InterPro" id="IPR011047">
    <property type="entry name" value="Quinoprotein_ADH-like_sf"/>
</dbReference>
<dbReference type="PANTHER" id="PTHR43289:SF34">
    <property type="entry name" value="SERINE_THREONINE-PROTEIN KINASE YBDM-RELATED"/>
    <property type="match status" value="1"/>
</dbReference>
<feature type="compositionally biased region" description="Pro residues" evidence="6">
    <location>
        <begin position="321"/>
        <end position="340"/>
    </location>
</feature>
<dbReference type="InterPro" id="IPR015943">
    <property type="entry name" value="WD40/YVTN_repeat-like_dom_sf"/>
</dbReference>
<keyword evidence="10" id="KW-1185">Reference proteome</keyword>
<feature type="compositionally biased region" description="Gly residues" evidence="6">
    <location>
        <begin position="286"/>
        <end position="297"/>
    </location>
</feature>
<evidence type="ECO:0000256" key="4">
    <source>
        <dbReference type="ARBA" id="ARBA00022840"/>
    </source>
</evidence>
<sequence length="808" mass="82540">MLRDLRAGTPSDVGPYRLLALLGAGGMGEVYLGTARGPAGGESLAAVKTVRREYAVDPEFRARFRREAAAARAVRHPRVARVLGDDAEADRPWLATEYVPGPSLQEAVARGGPLPVPVVRRLGVDLARALAAVHEAGVVHRDVKPGNVLVAADGARLIDFGIARAVAASTLTATGKMLGSPGFMSPEHVAGGRRVTAGSDVFCLGSVLCFAATGVGPFGEAPLAVLLYRIAEGESDLSAVPDDLRETIAACLRADPADRPTPAELAARLAAGADEEAREPVDPRIGGHGLVGDGGGPNWPVPVRELIVDQETAVRRLLAGPPRPPQPPSPGHPGTPPQPTAGPAEALANVPTQAGTGPHPRARADRRRRGAVAGLLTAGLAVLVVAATLWWPRGGDGTGGGDGEADGGPGGTAGTTVLPAAERVTVDALGGPDRRRVFPDNEVDRPADWRAWSGAFADSPLDCALGTSLLVCRLADGTLQALSVADGTPLWRAEPAAGAAAESLGPPALGGALVLSAEGGRLWARNTATGEPYWDSPLPGDRPEPGGRPLAVDGAVFLGAVGDEGVTVAAYALADGAESWRQPMGPAHQDDAGEPVPAVQAYGGGTLYVNGADGLVGLAGESGEEQARDVTGAPYCADGRLFSGYLACRHPADGELAGGFYRLTGEARLELAGDSGESDTLLVPPDGPGEESVRAFGVDTMLTLRDAGEGRELLLHGTIGNQDNGPRTLWPKPGAPADLPVTSPVYVGSRAVFVAGDTLYAHEPADGAEHEVLLPVTGADGEPPLLWAVGGLVCLVWADGTAVSVELP</sequence>
<evidence type="ECO:0000256" key="1">
    <source>
        <dbReference type="ARBA" id="ARBA00022679"/>
    </source>
</evidence>
<dbReference type="PROSITE" id="PS00108">
    <property type="entry name" value="PROTEIN_KINASE_ST"/>
    <property type="match status" value="1"/>
</dbReference>
<dbReference type="Pfam" id="PF13360">
    <property type="entry name" value="PQQ_2"/>
    <property type="match status" value="1"/>
</dbReference>
<dbReference type="Gene3D" id="2.130.10.10">
    <property type="entry name" value="YVTN repeat-like/Quinoprotein amine dehydrogenase"/>
    <property type="match status" value="1"/>
</dbReference>
<gene>
    <name evidence="9" type="ORF">RM844_20115</name>
</gene>
<evidence type="ECO:0000256" key="7">
    <source>
        <dbReference type="SAM" id="Phobius"/>
    </source>
</evidence>
<dbReference type="EMBL" id="JAVREO010000012">
    <property type="protein sequence ID" value="MDT0268595.1"/>
    <property type="molecule type" value="Genomic_DNA"/>
</dbReference>
<dbReference type="SUPFAM" id="SSF56112">
    <property type="entry name" value="Protein kinase-like (PK-like)"/>
    <property type="match status" value="1"/>
</dbReference>
<evidence type="ECO:0000259" key="8">
    <source>
        <dbReference type="PROSITE" id="PS50011"/>
    </source>
</evidence>
<dbReference type="Gene3D" id="3.30.200.20">
    <property type="entry name" value="Phosphorylase Kinase, domain 1"/>
    <property type="match status" value="1"/>
</dbReference>
<dbReference type="GO" id="GO:0016301">
    <property type="term" value="F:kinase activity"/>
    <property type="evidence" value="ECO:0007669"/>
    <property type="project" value="UniProtKB-KW"/>
</dbReference>
<evidence type="ECO:0000256" key="2">
    <source>
        <dbReference type="ARBA" id="ARBA00022741"/>
    </source>
</evidence>
<evidence type="ECO:0000256" key="6">
    <source>
        <dbReference type="SAM" id="MobiDB-lite"/>
    </source>
</evidence>
<feature type="region of interest" description="Disordered" evidence="6">
    <location>
        <begin position="271"/>
        <end position="302"/>
    </location>
</feature>
<feature type="transmembrane region" description="Helical" evidence="7">
    <location>
        <begin position="371"/>
        <end position="391"/>
    </location>
</feature>
<feature type="region of interest" description="Disordered" evidence="6">
    <location>
        <begin position="395"/>
        <end position="416"/>
    </location>
</feature>
<keyword evidence="7" id="KW-1133">Transmembrane helix</keyword>
<dbReference type="Proteomes" id="UP001183410">
    <property type="component" value="Unassembled WGS sequence"/>
</dbReference>
<keyword evidence="3 9" id="KW-0418">Kinase</keyword>
<evidence type="ECO:0000256" key="3">
    <source>
        <dbReference type="ARBA" id="ARBA00022777"/>
    </source>
</evidence>
<keyword evidence="7" id="KW-0812">Transmembrane</keyword>
<comment type="caution">
    <text evidence="9">The sequence shown here is derived from an EMBL/GenBank/DDBJ whole genome shotgun (WGS) entry which is preliminary data.</text>
</comment>
<reference evidence="10" key="1">
    <citation type="submission" date="2023-07" db="EMBL/GenBank/DDBJ databases">
        <title>30 novel species of actinomycetes from the DSMZ collection.</title>
        <authorList>
            <person name="Nouioui I."/>
        </authorList>
    </citation>
    <scope>NUCLEOTIDE SEQUENCE [LARGE SCALE GENOMIC DNA]</scope>
    <source>
        <strain evidence="10">DSM 44915</strain>
    </source>
</reference>
<dbReference type="InterPro" id="IPR011009">
    <property type="entry name" value="Kinase-like_dom_sf"/>
</dbReference>
<dbReference type="CDD" id="cd14014">
    <property type="entry name" value="STKc_PknB_like"/>
    <property type="match status" value="1"/>
</dbReference>
<feature type="domain" description="Protein kinase" evidence="8">
    <location>
        <begin position="16"/>
        <end position="285"/>
    </location>
</feature>
<evidence type="ECO:0000256" key="5">
    <source>
        <dbReference type="PROSITE-ProRule" id="PRU10141"/>
    </source>
</evidence>
<keyword evidence="4 5" id="KW-0067">ATP-binding</keyword>
<organism evidence="9 10">
    <name type="scientific">Streptomyces chisholmiae</name>
    <dbReference type="NCBI Taxonomy" id="3075540"/>
    <lineage>
        <taxon>Bacteria</taxon>
        <taxon>Bacillati</taxon>
        <taxon>Actinomycetota</taxon>
        <taxon>Actinomycetes</taxon>
        <taxon>Kitasatosporales</taxon>
        <taxon>Streptomycetaceae</taxon>
        <taxon>Streptomyces</taxon>
    </lineage>
</organism>
<name>A0ABU2JUH3_9ACTN</name>
<dbReference type="InterPro" id="IPR008271">
    <property type="entry name" value="Ser/Thr_kinase_AS"/>
</dbReference>
<proteinExistence type="predicted"/>
<keyword evidence="1" id="KW-0808">Transferase</keyword>
<dbReference type="PROSITE" id="PS50011">
    <property type="entry name" value="PROTEIN_KINASE_DOM"/>
    <property type="match status" value="1"/>
</dbReference>
<dbReference type="Gene3D" id="1.10.510.10">
    <property type="entry name" value="Transferase(Phosphotransferase) domain 1"/>
    <property type="match status" value="1"/>
</dbReference>
<evidence type="ECO:0000313" key="9">
    <source>
        <dbReference type="EMBL" id="MDT0268595.1"/>
    </source>
</evidence>
<dbReference type="RefSeq" id="WP_311668686.1">
    <property type="nucleotide sequence ID" value="NZ_JAVREO010000012.1"/>
</dbReference>
<feature type="binding site" evidence="5">
    <location>
        <position position="48"/>
    </location>
    <ligand>
        <name>ATP</name>
        <dbReference type="ChEBI" id="CHEBI:30616"/>
    </ligand>
</feature>